<dbReference type="GO" id="GO:0003677">
    <property type="term" value="F:DNA binding"/>
    <property type="evidence" value="ECO:0007669"/>
    <property type="project" value="InterPro"/>
</dbReference>
<dbReference type="EMBL" id="UGQA01000001">
    <property type="protein sequence ID" value="STY95074.1"/>
    <property type="molecule type" value="Genomic_DNA"/>
</dbReference>
<dbReference type="Gene3D" id="1.10.260.40">
    <property type="entry name" value="lambda repressor-like DNA-binding domains"/>
    <property type="match status" value="1"/>
</dbReference>
<dbReference type="Proteomes" id="UP000255193">
    <property type="component" value="Unassembled WGS sequence"/>
</dbReference>
<protein>
    <submittedName>
        <fullName evidence="2">Putative zinc finger/helix-turn-helix protein, YgiT family</fullName>
    </submittedName>
</protein>
<dbReference type="PROSITE" id="PS50943">
    <property type="entry name" value="HTH_CROC1"/>
    <property type="match status" value="1"/>
</dbReference>
<dbReference type="InterPro" id="IPR010982">
    <property type="entry name" value="Lambda_DNA-bd_dom_sf"/>
</dbReference>
<evidence type="ECO:0000259" key="1">
    <source>
        <dbReference type="PROSITE" id="PS50943"/>
    </source>
</evidence>
<evidence type="ECO:0000313" key="2">
    <source>
        <dbReference type="EMBL" id="STY95074.1"/>
    </source>
</evidence>
<dbReference type="CDD" id="cd00093">
    <property type="entry name" value="HTH_XRE"/>
    <property type="match status" value="1"/>
</dbReference>
<reference evidence="2 3" key="1">
    <citation type="submission" date="2018-06" db="EMBL/GenBank/DDBJ databases">
        <authorList>
            <consortium name="Pathogen Informatics"/>
            <person name="Doyle S."/>
        </authorList>
    </citation>
    <scope>NUCLEOTIDE SEQUENCE [LARGE SCALE GENOMIC DNA]</scope>
    <source>
        <strain evidence="2 3">NCTC11091</strain>
    </source>
</reference>
<feature type="domain" description="HTH cro/C1-type" evidence="1">
    <location>
        <begin position="156"/>
        <end position="192"/>
    </location>
</feature>
<dbReference type="AlphaFoldDB" id="A0A378Q3S8"/>
<proteinExistence type="predicted"/>
<evidence type="ECO:0000313" key="3">
    <source>
        <dbReference type="Proteomes" id="UP000255193"/>
    </source>
</evidence>
<organism evidence="2 3">
    <name type="scientific">Faucicola atlantae</name>
    <dbReference type="NCBI Taxonomy" id="34059"/>
    <lineage>
        <taxon>Bacteria</taxon>
        <taxon>Pseudomonadati</taxon>
        <taxon>Pseudomonadota</taxon>
        <taxon>Gammaproteobacteria</taxon>
        <taxon>Moraxellales</taxon>
        <taxon>Moraxellaceae</taxon>
        <taxon>Faucicola</taxon>
    </lineage>
</organism>
<name>A0A378Q3S8_9GAMM</name>
<accession>A0A378Q3S8</accession>
<dbReference type="SUPFAM" id="SSF47413">
    <property type="entry name" value="lambda repressor-like DNA-binding domains"/>
    <property type="match status" value="1"/>
</dbReference>
<dbReference type="InterPro" id="IPR001387">
    <property type="entry name" value="Cro/C1-type_HTH"/>
</dbReference>
<gene>
    <name evidence="2" type="ORF">NCTC11091_00859</name>
</gene>
<sequence>MIYAKLFAIINYCEILMYIISINNHVVKQTDNPNIAWANYRSFARDQINKSANVTISKDGAILHQKDADKLLLEDINVVTTNDLFNLVLATLNFDSKRLKKLVADSDLSISNSRIDGWTRKIDDRRYVDMHNDELAAILELLLTDLQTSIKSPANIAKMRKKLGLTQAQLAQELGLKSGFRQVARWEAGEQEMPDVRWKKLQGLIK</sequence>
<dbReference type="Pfam" id="PF01381">
    <property type="entry name" value="HTH_3"/>
    <property type="match status" value="1"/>
</dbReference>
<dbReference type="RefSeq" id="WP_143821813.1">
    <property type="nucleotide sequence ID" value="NZ_MXAO01000048.1"/>
</dbReference>